<dbReference type="Pfam" id="PF04909">
    <property type="entry name" value="Amidohydro_2"/>
    <property type="match status" value="1"/>
</dbReference>
<gene>
    <name evidence="10" type="ORF">CCHLO57077_00013474</name>
</gene>
<dbReference type="GO" id="GO:0047596">
    <property type="term" value="F:6-methylsalicylate decarboxylase activity"/>
    <property type="evidence" value="ECO:0007669"/>
    <property type="project" value="UniProtKB-EC"/>
</dbReference>
<keyword evidence="4" id="KW-0862">Zinc</keyword>
<feature type="domain" description="Amidohydrolase-related" evidence="9">
    <location>
        <begin position="73"/>
        <end position="280"/>
    </location>
</feature>
<dbReference type="InterPro" id="IPR032466">
    <property type="entry name" value="Metal_Hydrolase"/>
</dbReference>
<comment type="similarity">
    <text evidence="1">Belongs to the metallo-dependent hydrolases superfamily. ACMSD family.</text>
</comment>
<keyword evidence="11" id="KW-1185">Reference proteome</keyword>
<evidence type="ECO:0000256" key="2">
    <source>
        <dbReference type="ARBA" id="ARBA00022723"/>
    </source>
</evidence>
<evidence type="ECO:0000256" key="1">
    <source>
        <dbReference type="ARBA" id="ARBA00005871"/>
    </source>
</evidence>
<organism evidence="10 11">
    <name type="scientific">Clonostachys chloroleuca</name>
    <dbReference type="NCBI Taxonomy" id="1926264"/>
    <lineage>
        <taxon>Eukaryota</taxon>
        <taxon>Fungi</taxon>
        <taxon>Dikarya</taxon>
        <taxon>Ascomycota</taxon>
        <taxon>Pezizomycotina</taxon>
        <taxon>Sordariomycetes</taxon>
        <taxon>Hypocreomycetidae</taxon>
        <taxon>Hypocreales</taxon>
        <taxon>Bionectriaceae</taxon>
        <taxon>Clonostachys</taxon>
    </lineage>
</organism>
<dbReference type="EC" id="4.1.1.52" evidence="7"/>
<reference evidence="10" key="1">
    <citation type="submission" date="2023-01" db="EMBL/GenBank/DDBJ databases">
        <authorList>
            <person name="Piombo E."/>
        </authorList>
    </citation>
    <scope>NUCLEOTIDE SEQUENCE</scope>
</reference>
<dbReference type="EMBL" id="CABFNP030000459">
    <property type="protein sequence ID" value="CAI6022831.1"/>
    <property type="molecule type" value="Genomic_DNA"/>
</dbReference>
<evidence type="ECO:0000256" key="5">
    <source>
        <dbReference type="ARBA" id="ARBA00023239"/>
    </source>
</evidence>
<keyword evidence="2" id="KW-0479">Metal-binding</keyword>
<accession>A0AA35PTU2</accession>
<evidence type="ECO:0000256" key="7">
    <source>
        <dbReference type="ARBA" id="ARBA00038889"/>
    </source>
</evidence>
<dbReference type="PANTHER" id="PTHR21240:SF29">
    <property type="entry name" value="AMIDOHYDROLASE-RELATED DOMAIN-CONTAINING PROTEIN"/>
    <property type="match status" value="1"/>
</dbReference>
<dbReference type="Proteomes" id="UP001160390">
    <property type="component" value="Unassembled WGS sequence"/>
</dbReference>
<dbReference type="Gene3D" id="3.20.20.140">
    <property type="entry name" value="Metal-dependent hydrolases"/>
    <property type="match status" value="1"/>
</dbReference>
<comment type="catalytic activity">
    <reaction evidence="6">
        <text>6-methylsalicylate + H(+) = 3-methylphenol + CO2</text>
        <dbReference type="Rhea" id="RHEA:23112"/>
        <dbReference type="ChEBI" id="CHEBI:15378"/>
        <dbReference type="ChEBI" id="CHEBI:16526"/>
        <dbReference type="ChEBI" id="CHEBI:17231"/>
        <dbReference type="ChEBI" id="CHEBI:36658"/>
        <dbReference type="EC" id="4.1.1.52"/>
    </reaction>
    <physiologicalReaction direction="left-to-right" evidence="6">
        <dbReference type="Rhea" id="RHEA:23113"/>
    </physiologicalReaction>
</comment>
<evidence type="ECO:0000313" key="11">
    <source>
        <dbReference type="Proteomes" id="UP001160390"/>
    </source>
</evidence>
<keyword evidence="3 8" id="KW-0210">Decarboxylase</keyword>
<dbReference type="PANTHER" id="PTHR21240">
    <property type="entry name" value="2-AMINO-3-CARBOXYLMUCONATE-6-SEMIALDEHYDE DECARBOXYLASE"/>
    <property type="match status" value="1"/>
</dbReference>
<dbReference type="GO" id="GO:0046872">
    <property type="term" value="F:metal ion binding"/>
    <property type="evidence" value="ECO:0007669"/>
    <property type="project" value="UniProtKB-KW"/>
</dbReference>
<evidence type="ECO:0000256" key="6">
    <source>
        <dbReference type="ARBA" id="ARBA00036832"/>
    </source>
</evidence>
<evidence type="ECO:0000259" key="9">
    <source>
        <dbReference type="Pfam" id="PF04909"/>
    </source>
</evidence>
<dbReference type="InterPro" id="IPR032465">
    <property type="entry name" value="ACMSD"/>
</dbReference>
<dbReference type="SUPFAM" id="SSF51556">
    <property type="entry name" value="Metallo-dependent hydrolases"/>
    <property type="match status" value="1"/>
</dbReference>
<dbReference type="GO" id="GO:0016787">
    <property type="term" value="F:hydrolase activity"/>
    <property type="evidence" value="ECO:0007669"/>
    <property type="project" value="InterPro"/>
</dbReference>
<dbReference type="GO" id="GO:0019748">
    <property type="term" value="P:secondary metabolic process"/>
    <property type="evidence" value="ECO:0007669"/>
    <property type="project" value="TreeGrafter"/>
</dbReference>
<evidence type="ECO:0000256" key="4">
    <source>
        <dbReference type="ARBA" id="ARBA00022833"/>
    </source>
</evidence>
<proteinExistence type="inferred from homology"/>
<sequence length="299" mass="32564">MGVNGWVDNHGYFSPPMSEEARRSLFDLANKNCFLLSEPWKWTYQDTLSYMDKANIKFQFLSNIPGSYDALKGIQRLRSNPKNALSEIARAQGPLKADGYAVTCCYDGTYLSDPKLDPVWEKLNRLQAVVFVHPNAVAPPTLGRPQPLIEVAFETCRTLVSMLYSGHLATYPDIKFIVAHCGGTLPVLASRLQLLGCASWVPNSQGLIPDDIKTQLSSLYLDTAASCPSGLGPALEMTPPSHIVYGADCGVACSTEETMEANKAALLSYERLSKAEIDAIGTNVLSLFPRVAARLSGSL</sequence>
<dbReference type="GO" id="GO:0005829">
    <property type="term" value="C:cytosol"/>
    <property type="evidence" value="ECO:0007669"/>
    <property type="project" value="TreeGrafter"/>
</dbReference>
<evidence type="ECO:0000256" key="3">
    <source>
        <dbReference type="ARBA" id="ARBA00022793"/>
    </source>
</evidence>
<protein>
    <recommendedName>
        <fullName evidence="7">6-methylsalicylate decarboxylase</fullName>
        <ecNumber evidence="7">4.1.1.52</ecNumber>
    </recommendedName>
</protein>
<keyword evidence="5 8" id="KW-0456">Lyase</keyword>
<comment type="caution">
    <text evidence="10">The sequence shown here is derived from an EMBL/GenBank/DDBJ whole genome shotgun (WGS) entry which is preliminary data.</text>
</comment>
<dbReference type="InterPro" id="IPR006680">
    <property type="entry name" value="Amidohydro-rel"/>
</dbReference>
<dbReference type="AlphaFoldDB" id="A0AA35PTU2"/>
<evidence type="ECO:0000313" key="10">
    <source>
        <dbReference type="EMBL" id="CAI6022831.1"/>
    </source>
</evidence>
<evidence type="ECO:0000256" key="8">
    <source>
        <dbReference type="RuleBase" id="RU366045"/>
    </source>
</evidence>
<name>A0AA35PTU2_9HYPO</name>